<dbReference type="Proteomes" id="UP000837857">
    <property type="component" value="Chromosome 29"/>
</dbReference>
<reference evidence="2" key="1">
    <citation type="submission" date="2022-03" db="EMBL/GenBank/DDBJ databases">
        <authorList>
            <person name="Martin H S."/>
        </authorList>
    </citation>
    <scope>NUCLEOTIDE SEQUENCE</scope>
</reference>
<evidence type="ECO:0000256" key="1">
    <source>
        <dbReference type="SAM" id="MobiDB-lite"/>
    </source>
</evidence>
<feature type="compositionally biased region" description="Polar residues" evidence="1">
    <location>
        <begin position="36"/>
        <end position="55"/>
    </location>
</feature>
<organism evidence="2 3">
    <name type="scientific">Iphiclides podalirius</name>
    <name type="common">scarce swallowtail</name>
    <dbReference type="NCBI Taxonomy" id="110791"/>
    <lineage>
        <taxon>Eukaryota</taxon>
        <taxon>Metazoa</taxon>
        <taxon>Ecdysozoa</taxon>
        <taxon>Arthropoda</taxon>
        <taxon>Hexapoda</taxon>
        <taxon>Insecta</taxon>
        <taxon>Pterygota</taxon>
        <taxon>Neoptera</taxon>
        <taxon>Endopterygota</taxon>
        <taxon>Lepidoptera</taxon>
        <taxon>Glossata</taxon>
        <taxon>Ditrysia</taxon>
        <taxon>Papilionoidea</taxon>
        <taxon>Papilionidae</taxon>
        <taxon>Papilioninae</taxon>
        <taxon>Iphiclides</taxon>
    </lineage>
</organism>
<keyword evidence="3" id="KW-1185">Reference proteome</keyword>
<feature type="non-terminal residue" evidence="2">
    <location>
        <position position="101"/>
    </location>
</feature>
<gene>
    <name evidence="2" type="ORF">IPOD504_LOCUS11878</name>
</gene>
<evidence type="ECO:0000313" key="3">
    <source>
        <dbReference type="Proteomes" id="UP000837857"/>
    </source>
</evidence>
<protein>
    <submittedName>
        <fullName evidence="2">Uncharacterized protein</fullName>
    </submittedName>
</protein>
<feature type="region of interest" description="Disordered" evidence="1">
    <location>
        <begin position="36"/>
        <end position="101"/>
    </location>
</feature>
<accession>A0ABN8IRJ7</accession>
<dbReference type="EMBL" id="OW152841">
    <property type="protein sequence ID" value="CAH2062324.1"/>
    <property type="molecule type" value="Genomic_DNA"/>
</dbReference>
<sequence>MSPDRRSNRDLEMEEYGGESAWTDATSYATFANEGANQGARTTSISKEPQPSTSYAAAIIKPPSPNSQRRTSLPKVATPAKEMSTQGGTRKGYPPIMNKTL</sequence>
<name>A0ABN8IRJ7_9NEOP</name>
<evidence type="ECO:0000313" key="2">
    <source>
        <dbReference type="EMBL" id="CAH2062324.1"/>
    </source>
</evidence>
<proteinExistence type="predicted"/>